<feature type="transmembrane region" description="Helical" evidence="2">
    <location>
        <begin position="792"/>
        <end position="814"/>
    </location>
</feature>
<feature type="transmembrane region" description="Helical" evidence="2">
    <location>
        <begin position="448"/>
        <end position="469"/>
    </location>
</feature>
<feature type="transmembrane region" description="Helical" evidence="2">
    <location>
        <begin position="389"/>
        <end position="408"/>
    </location>
</feature>
<evidence type="ECO:0000313" key="4">
    <source>
        <dbReference type="Proteomes" id="UP000281094"/>
    </source>
</evidence>
<dbReference type="Proteomes" id="UP000281094">
    <property type="component" value="Unassembled WGS sequence"/>
</dbReference>
<dbReference type="AlphaFoldDB" id="A0A3L7JCH0"/>
<accession>A0A3L7JCH0</accession>
<sequence length="911" mass="95465">MFALLDLLSLLLPLLVIALLVSNRKLNSRVNRLEAIIASQAMSAESETRQPAEPAEHAGPESTAEAEPSPQPETAPVFDEIPAVAREAAGGDWRLEAIAASGKEGAASKGGDRQPAKADFFETVRGWLAENWFYAVSAVSLALAGIFAAQYAAEHGMLAPSVRVSLAGLFGLALIGAGEIIRRRFGDDRSVATAYLPSVFSGAGLVTLFGAVLSARALYGLIGPETTLAGLVAVAALAVILGWFYGPLLAAIGLIGATAAPFLVGGRPGAPFGLYGYFGTLSLAGLVINILRKWRFISELSLFLPYGAAIFVMLSLGEPIAFCMLSVVVSVAAVLFLAGSTQPTMAGDAWWTVVTRRVSAHATYRISVIDVFWIVAVGAMLMSSFVEPMGVIAVALALLVLFALSSAWCRTSTALFDLPLISALGLFALATIHAPAGWPRLHDFEGSTAFWVFASIAGSALAMSAIAALRSAQEEGQVARDWAVGAAAIVPAMATLLEILWTPANQLGAESWAFACLGVALAATALAKIADRTDGDDRFRPSLAALVAMTMLSLALFILLTKAALSVALAVLVLGAVVFDNRFRLPQLKIFADAAVAVLVYRSVVDPGIDWALKTSWPEFILAYGVPAGALAGAWMAGRSTLRPLEKAVIEGGFAVLAATGVTVAIMRLVKALSPSADSFTHWSLGLTGAVWLIVGFASLRTALFVDEPAESGFSTRKLTVWLRKAIAGWSLVLATVCLLSVLTFNNPLVTRTEVIIGVVGFSSLLLAYLVPALVLVAAARLIEGLPDRARLAVYLGGAVLAATYIGLSIAQAWRGNVLAGRSMSDGELWTYTVFMLLTGAGLLMAAIRQRSVHLRYAANAVLVAAILKVFLVDASDLDGLVRAGSFLVLGLALAGLAWINRRASMAAASD</sequence>
<evidence type="ECO:0000256" key="1">
    <source>
        <dbReference type="SAM" id="MobiDB-lite"/>
    </source>
</evidence>
<comment type="caution">
    <text evidence="3">The sequence shown here is derived from an EMBL/GenBank/DDBJ whole genome shotgun (WGS) entry which is preliminary data.</text>
</comment>
<keyword evidence="2" id="KW-0812">Transmembrane</keyword>
<dbReference type="InterPro" id="IPR019286">
    <property type="entry name" value="DUF2339_TM"/>
</dbReference>
<dbReference type="Pfam" id="PF10101">
    <property type="entry name" value="DUF2339"/>
    <property type="match status" value="1"/>
</dbReference>
<keyword evidence="2" id="KW-0472">Membrane</keyword>
<feature type="transmembrane region" description="Helical" evidence="2">
    <location>
        <begin position="855"/>
        <end position="875"/>
    </location>
</feature>
<name>A0A3L7JCH0_9HYPH</name>
<feature type="transmembrane region" description="Helical" evidence="2">
    <location>
        <begin position="481"/>
        <end position="500"/>
    </location>
</feature>
<keyword evidence="2" id="KW-1133">Transmembrane helix</keyword>
<proteinExistence type="predicted"/>
<dbReference type="RefSeq" id="WP_121644228.1">
    <property type="nucleotide sequence ID" value="NZ_RCWN01000001.1"/>
</dbReference>
<feature type="compositionally biased region" description="Basic and acidic residues" evidence="1">
    <location>
        <begin position="46"/>
        <end position="59"/>
    </location>
</feature>
<dbReference type="EMBL" id="RCWN01000001">
    <property type="protein sequence ID" value="RLQ87261.1"/>
    <property type="molecule type" value="Genomic_DNA"/>
</dbReference>
<feature type="transmembrane region" description="Helical" evidence="2">
    <location>
        <begin position="755"/>
        <end position="780"/>
    </location>
</feature>
<feature type="transmembrane region" description="Helical" evidence="2">
    <location>
        <begin position="194"/>
        <end position="219"/>
    </location>
</feature>
<dbReference type="PANTHER" id="PTHR38434:SF1">
    <property type="entry name" value="BLL2549 PROTEIN"/>
    <property type="match status" value="1"/>
</dbReference>
<feature type="transmembrane region" description="Helical" evidence="2">
    <location>
        <begin position="621"/>
        <end position="637"/>
    </location>
</feature>
<feature type="transmembrane region" description="Helical" evidence="2">
    <location>
        <begin position="829"/>
        <end position="848"/>
    </location>
</feature>
<feature type="transmembrane region" description="Helical" evidence="2">
    <location>
        <begin position="881"/>
        <end position="900"/>
    </location>
</feature>
<keyword evidence="4" id="KW-1185">Reference proteome</keyword>
<dbReference type="PANTHER" id="PTHR38434">
    <property type="entry name" value="BLL2549 PROTEIN"/>
    <property type="match status" value="1"/>
</dbReference>
<feature type="transmembrane region" description="Helical" evidence="2">
    <location>
        <begin position="566"/>
        <end position="583"/>
    </location>
</feature>
<dbReference type="PIRSF" id="PIRSF035905">
    <property type="entry name" value="UCP035905_mp"/>
    <property type="match status" value="1"/>
</dbReference>
<feature type="transmembrane region" description="Helical" evidence="2">
    <location>
        <begin position="682"/>
        <end position="706"/>
    </location>
</feature>
<feature type="transmembrane region" description="Helical" evidence="2">
    <location>
        <begin position="319"/>
        <end position="341"/>
    </location>
</feature>
<gene>
    <name evidence="3" type="ORF">D8780_02580</name>
</gene>
<feature type="transmembrane region" description="Helical" evidence="2">
    <location>
        <begin position="727"/>
        <end position="749"/>
    </location>
</feature>
<evidence type="ECO:0000256" key="2">
    <source>
        <dbReference type="SAM" id="Phobius"/>
    </source>
</evidence>
<feature type="transmembrane region" description="Helical" evidence="2">
    <location>
        <begin position="415"/>
        <end position="436"/>
    </location>
</feature>
<feature type="transmembrane region" description="Helical" evidence="2">
    <location>
        <begin position="296"/>
        <end position="313"/>
    </location>
</feature>
<organism evidence="3 4">
    <name type="scientific">Notoacmeibacter ruber</name>
    <dbReference type="NCBI Taxonomy" id="2670375"/>
    <lineage>
        <taxon>Bacteria</taxon>
        <taxon>Pseudomonadati</taxon>
        <taxon>Pseudomonadota</taxon>
        <taxon>Alphaproteobacteria</taxon>
        <taxon>Hyphomicrobiales</taxon>
        <taxon>Notoacmeibacteraceae</taxon>
        <taxon>Notoacmeibacter</taxon>
    </lineage>
</organism>
<dbReference type="InterPro" id="IPR014600">
    <property type="entry name" value="UCP035905_mem"/>
</dbReference>
<feature type="transmembrane region" description="Helical" evidence="2">
    <location>
        <begin position="649"/>
        <end position="670"/>
    </location>
</feature>
<protein>
    <submittedName>
        <fullName evidence="3">DUF2339 domain-containing protein</fullName>
    </submittedName>
</protein>
<feature type="region of interest" description="Disordered" evidence="1">
    <location>
        <begin position="42"/>
        <end position="76"/>
    </location>
</feature>
<feature type="transmembrane region" description="Helical" evidence="2">
    <location>
        <begin position="164"/>
        <end position="182"/>
    </location>
</feature>
<reference evidence="3 4" key="1">
    <citation type="submission" date="2018-10" db="EMBL/GenBank/DDBJ databases">
        <title>Notoacmeibacter sp. M2BS9Y-3-1, whole genome shotgun sequence.</title>
        <authorList>
            <person name="Tuo L."/>
        </authorList>
    </citation>
    <scope>NUCLEOTIDE SEQUENCE [LARGE SCALE GENOMIC DNA]</scope>
    <source>
        <strain evidence="3 4">M2BS9Y-3-1</strain>
    </source>
</reference>
<evidence type="ECO:0000313" key="3">
    <source>
        <dbReference type="EMBL" id="RLQ87261.1"/>
    </source>
</evidence>
<feature type="transmembrane region" description="Helical" evidence="2">
    <location>
        <begin position="132"/>
        <end position="152"/>
    </location>
</feature>
<feature type="transmembrane region" description="Helical" evidence="2">
    <location>
        <begin position="362"/>
        <end position="383"/>
    </location>
</feature>
<feature type="transmembrane region" description="Helical" evidence="2">
    <location>
        <begin position="272"/>
        <end position="291"/>
    </location>
</feature>
<feature type="transmembrane region" description="Helical" evidence="2">
    <location>
        <begin position="231"/>
        <end position="260"/>
    </location>
</feature>
<feature type="transmembrane region" description="Helical" evidence="2">
    <location>
        <begin position="512"/>
        <end position="530"/>
    </location>
</feature>